<dbReference type="GO" id="GO:0016829">
    <property type="term" value="F:lyase activity"/>
    <property type="evidence" value="ECO:0007669"/>
    <property type="project" value="UniProtKB-KW"/>
</dbReference>
<evidence type="ECO:0000256" key="1">
    <source>
        <dbReference type="ARBA" id="ARBA00008136"/>
    </source>
</evidence>
<evidence type="ECO:0000313" key="11">
    <source>
        <dbReference type="Proteomes" id="UP000323258"/>
    </source>
</evidence>
<evidence type="ECO:0000256" key="8">
    <source>
        <dbReference type="RuleBase" id="RU364100"/>
    </source>
</evidence>
<evidence type="ECO:0000256" key="3">
    <source>
        <dbReference type="ARBA" id="ARBA00022763"/>
    </source>
</evidence>
<proteinExistence type="inferred from homology"/>
<dbReference type="GO" id="GO:0106300">
    <property type="term" value="P:protein-DNA covalent cross-linking repair"/>
    <property type="evidence" value="ECO:0007669"/>
    <property type="project" value="InterPro"/>
</dbReference>
<dbReference type="SUPFAM" id="SSF143081">
    <property type="entry name" value="BB1717-like"/>
    <property type="match status" value="1"/>
</dbReference>
<gene>
    <name evidence="10" type="ORF">FY036_09780</name>
</gene>
<reference evidence="10 11" key="1">
    <citation type="submission" date="2019-08" db="EMBL/GenBank/DDBJ databases">
        <authorList>
            <person name="Seo Y.L."/>
        </authorList>
    </citation>
    <scope>NUCLEOTIDE SEQUENCE [LARGE SCALE GENOMIC DNA]</scope>
    <source>
        <strain evidence="10 11">MaA-C15</strain>
    </source>
</reference>
<reference evidence="10 11" key="2">
    <citation type="submission" date="2019-09" db="EMBL/GenBank/DDBJ databases">
        <title>Mesorhizobium sp. MaA-C15 isolated from Microcystis aeruginosa.</title>
        <authorList>
            <person name="Jeong S.E."/>
            <person name="Jin H.M."/>
            <person name="Jeon C.O."/>
        </authorList>
    </citation>
    <scope>NUCLEOTIDE SEQUENCE [LARGE SCALE GENOMIC DNA]</scope>
    <source>
        <strain evidence="10 11">MaA-C15</strain>
    </source>
</reference>
<dbReference type="Gene3D" id="3.90.1680.10">
    <property type="entry name" value="SOS response associated peptidase-like"/>
    <property type="match status" value="1"/>
</dbReference>
<dbReference type="GO" id="GO:0008233">
    <property type="term" value="F:peptidase activity"/>
    <property type="evidence" value="ECO:0007669"/>
    <property type="project" value="UniProtKB-KW"/>
</dbReference>
<dbReference type="GO" id="GO:0003697">
    <property type="term" value="F:single-stranded DNA binding"/>
    <property type="evidence" value="ECO:0007669"/>
    <property type="project" value="InterPro"/>
</dbReference>
<dbReference type="EC" id="3.4.-.-" evidence="8"/>
<dbReference type="EMBL" id="VSZS01000061">
    <property type="protein sequence ID" value="TYR32783.1"/>
    <property type="molecule type" value="Genomic_DNA"/>
</dbReference>
<keyword evidence="3" id="KW-0227">DNA damage</keyword>
<feature type="region of interest" description="Disordered" evidence="9">
    <location>
        <begin position="219"/>
        <end position="246"/>
    </location>
</feature>
<evidence type="ECO:0000256" key="5">
    <source>
        <dbReference type="ARBA" id="ARBA00023124"/>
    </source>
</evidence>
<keyword evidence="2 8" id="KW-0645">Protease</keyword>
<dbReference type="InterPro" id="IPR036590">
    <property type="entry name" value="SRAP-like"/>
</dbReference>
<dbReference type="PANTHER" id="PTHR13604">
    <property type="entry name" value="DC12-RELATED"/>
    <property type="match status" value="1"/>
</dbReference>
<dbReference type="Proteomes" id="UP000323258">
    <property type="component" value="Unassembled WGS sequence"/>
</dbReference>
<dbReference type="OrthoDB" id="9782620at2"/>
<evidence type="ECO:0000256" key="7">
    <source>
        <dbReference type="ARBA" id="ARBA00023239"/>
    </source>
</evidence>
<keyword evidence="4 8" id="KW-0378">Hydrolase</keyword>
<evidence type="ECO:0000313" key="10">
    <source>
        <dbReference type="EMBL" id="TYR32783.1"/>
    </source>
</evidence>
<keyword evidence="6" id="KW-0238">DNA-binding</keyword>
<dbReference type="Pfam" id="PF02586">
    <property type="entry name" value="SRAP"/>
    <property type="match status" value="1"/>
</dbReference>
<evidence type="ECO:0000256" key="9">
    <source>
        <dbReference type="SAM" id="MobiDB-lite"/>
    </source>
</evidence>
<organism evidence="10 11">
    <name type="scientific">Neoaquamicrobium microcysteis</name>
    <dbReference type="NCBI Taxonomy" id="2682781"/>
    <lineage>
        <taxon>Bacteria</taxon>
        <taxon>Pseudomonadati</taxon>
        <taxon>Pseudomonadota</taxon>
        <taxon>Alphaproteobacteria</taxon>
        <taxon>Hyphomicrobiales</taxon>
        <taxon>Phyllobacteriaceae</taxon>
        <taxon>Neoaquamicrobium</taxon>
    </lineage>
</organism>
<keyword evidence="11" id="KW-1185">Reference proteome</keyword>
<dbReference type="PANTHER" id="PTHR13604:SF0">
    <property type="entry name" value="ABASIC SITE PROCESSING PROTEIN HMCES"/>
    <property type="match status" value="1"/>
</dbReference>
<evidence type="ECO:0000256" key="2">
    <source>
        <dbReference type="ARBA" id="ARBA00022670"/>
    </source>
</evidence>
<name>A0A5D4GXT3_9HYPH</name>
<comment type="caution">
    <text evidence="10">The sequence shown here is derived from an EMBL/GenBank/DDBJ whole genome shotgun (WGS) entry which is preliminary data.</text>
</comment>
<dbReference type="AlphaFoldDB" id="A0A5D4GXT3"/>
<keyword evidence="7" id="KW-0456">Lyase</keyword>
<dbReference type="InterPro" id="IPR003738">
    <property type="entry name" value="SRAP"/>
</dbReference>
<accession>A0A5D4GXT3</accession>
<keyword evidence="5" id="KW-0190">Covalent protein-DNA linkage</keyword>
<sequence length="246" mass="27140">MCGRYALTHSPESVENALGAVVEAFPPRFNIAPTQPILVVTSGPRRDPGSNQPDRAAMLVRWGFIPDWARDAGQFPLLINARSETAATKASFRAAMRHRRVLIPASGFYEWKRAGRKIAQPYWVRPRDGGVVAFGGLMETHSEPGGAEIDTAAILTCPANTQIAHIHDRMPVVVRPEHFQRWLDCVNNEPRDVADIMYPVDPGFFDVIPVSEKVNKVANTGPDIQETAEVPEPAGKTPPKDQLDLF</sequence>
<evidence type="ECO:0000256" key="4">
    <source>
        <dbReference type="ARBA" id="ARBA00022801"/>
    </source>
</evidence>
<evidence type="ECO:0000256" key="6">
    <source>
        <dbReference type="ARBA" id="ARBA00023125"/>
    </source>
</evidence>
<protein>
    <recommendedName>
        <fullName evidence="8">Abasic site processing protein</fullName>
        <ecNumber evidence="8">3.4.-.-</ecNumber>
    </recommendedName>
</protein>
<dbReference type="GO" id="GO:0006508">
    <property type="term" value="P:proteolysis"/>
    <property type="evidence" value="ECO:0007669"/>
    <property type="project" value="UniProtKB-KW"/>
</dbReference>
<dbReference type="RefSeq" id="WP_148914546.1">
    <property type="nucleotide sequence ID" value="NZ_VSZS01000061.1"/>
</dbReference>
<comment type="similarity">
    <text evidence="1 8">Belongs to the SOS response-associated peptidase family.</text>
</comment>